<protein>
    <submittedName>
        <fullName evidence="1">Uncharacterized protein</fullName>
    </submittedName>
</protein>
<reference evidence="1" key="1">
    <citation type="journal article" date="2020" name="Stud. Mycol.">
        <title>101 Dothideomycetes genomes: a test case for predicting lifestyles and emergence of pathogens.</title>
        <authorList>
            <person name="Haridas S."/>
            <person name="Albert R."/>
            <person name="Binder M."/>
            <person name="Bloem J."/>
            <person name="Labutti K."/>
            <person name="Salamov A."/>
            <person name="Andreopoulos B."/>
            <person name="Baker S."/>
            <person name="Barry K."/>
            <person name="Bills G."/>
            <person name="Bluhm B."/>
            <person name="Cannon C."/>
            <person name="Castanera R."/>
            <person name="Culley D."/>
            <person name="Daum C."/>
            <person name="Ezra D."/>
            <person name="Gonzalez J."/>
            <person name="Henrissat B."/>
            <person name="Kuo A."/>
            <person name="Liang C."/>
            <person name="Lipzen A."/>
            <person name="Lutzoni F."/>
            <person name="Magnuson J."/>
            <person name="Mondo S."/>
            <person name="Nolan M."/>
            <person name="Ohm R."/>
            <person name="Pangilinan J."/>
            <person name="Park H.-J."/>
            <person name="Ramirez L."/>
            <person name="Alfaro M."/>
            <person name="Sun H."/>
            <person name="Tritt A."/>
            <person name="Yoshinaga Y."/>
            <person name="Zwiers L.-H."/>
            <person name="Turgeon B."/>
            <person name="Goodwin S."/>
            <person name="Spatafora J."/>
            <person name="Crous P."/>
            <person name="Grigoriev I."/>
        </authorList>
    </citation>
    <scope>NUCLEOTIDE SEQUENCE</scope>
    <source>
        <strain evidence="1">CBS 161.51</strain>
    </source>
</reference>
<dbReference type="EMBL" id="ML976306">
    <property type="protein sequence ID" value="KAF1935153.1"/>
    <property type="molecule type" value="Genomic_DNA"/>
</dbReference>
<feature type="non-terminal residue" evidence="1">
    <location>
        <position position="1"/>
    </location>
</feature>
<proteinExistence type="predicted"/>
<accession>A0A6A5S5F4</accession>
<evidence type="ECO:0000313" key="1">
    <source>
        <dbReference type="EMBL" id="KAF1935153.1"/>
    </source>
</evidence>
<organism evidence="1 2">
    <name type="scientific">Clathrospora elynae</name>
    <dbReference type="NCBI Taxonomy" id="706981"/>
    <lineage>
        <taxon>Eukaryota</taxon>
        <taxon>Fungi</taxon>
        <taxon>Dikarya</taxon>
        <taxon>Ascomycota</taxon>
        <taxon>Pezizomycotina</taxon>
        <taxon>Dothideomycetes</taxon>
        <taxon>Pleosporomycetidae</taxon>
        <taxon>Pleosporales</taxon>
        <taxon>Diademaceae</taxon>
        <taxon>Clathrospora</taxon>
    </lineage>
</organism>
<dbReference type="Proteomes" id="UP000800038">
    <property type="component" value="Unassembled WGS sequence"/>
</dbReference>
<dbReference type="AlphaFoldDB" id="A0A6A5S5F4"/>
<name>A0A6A5S5F4_9PLEO</name>
<evidence type="ECO:0000313" key="2">
    <source>
        <dbReference type="Proteomes" id="UP000800038"/>
    </source>
</evidence>
<sequence>GVGGHSGLLVRIGLEMSRLSMDAARGPLFPLIDSVSLDHEKERLGLVFVTGVFFSGEHGGVTSPMGMR</sequence>
<gene>
    <name evidence="1" type="ORF">EJ02DRAFT_362143</name>
</gene>
<keyword evidence="2" id="KW-1185">Reference proteome</keyword>